<proteinExistence type="predicted"/>
<dbReference type="InterPro" id="IPR050988">
    <property type="entry name" value="Mannitol_DH/Oxidoreductase"/>
</dbReference>
<feature type="domain" description="Mannitol dehydrogenase C-terminal" evidence="1">
    <location>
        <begin position="45"/>
        <end position="231"/>
    </location>
</feature>
<comment type="caution">
    <text evidence="2">The sequence shown here is derived from an EMBL/GenBank/DDBJ whole genome shotgun (WGS) entry which is preliminary data.</text>
</comment>
<dbReference type="SUPFAM" id="SSF48179">
    <property type="entry name" value="6-phosphogluconate dehydrogenase C-terminal domain-like"/>
    <property type="match status" value="1"/>
</dbReference>
<dbReference type="Gene3D" id="1.10.1040.10">
    <property type="entry name" value="N-(1-d-carboxylethyl)-l-norvaline Dehydrogenase, domain 2"/>
    <property type="match status" value="1"/>
</dbReference>
<dbReference type="Proteomes" id="UP000298252">
    <property type="component" value="Unassembled WGS sequence"/>
</dbReference>
<reference evidence="2 3" key="1">
    <citation type="submission" date="2019-03" db="EMBL/GenBank/DDBJ databases">
        <title>Genomics of glacier-inhabiting Cryobacterium strains.</title>
        <authorList>
            <person name="Liu Q."/>
            <person name="Xin Y.-H."/>
        </authorList>
    </citation>
    <scope>NUCLEOTIDE SEQUENCE [LARGE SCALE GENOMIC DNA]</scope>
    <source>
        <strain evidence="2 3">Hh8</strain>
    </source>
</reference>
<organism evidence="2 3">
    <name type="scientific">Cryobacterium flavum</name>
    <dbReference type="NCBI Taxonomy" id="1424659"/>
    <lineage>
        <taxon>Bacteria</taxon>
        <taxon>Bacillati</taxon>
        <taxon>Actinomycetota</taxon>
        <taxon>Actinomycetes</taxon>
        <taxon>Micrococcales</taxon>
        <taxon>Microbacteriaceae</taxon>
        <taxon>Cryobacterium</taxon>
    </lineage>
</organism>
<dbReference type="PANTHER" id="PTHR43362">
    <property type="entry name" value="MANNITOL DEHYDROGENASE DSF1-RELATED"/>
    <property type="match status" value="1"/>
</dbReference>
<dbReference type="Gene3D" id="3.40.50.720">
    <property type="entry name" value="NAD(P)-binding Rossmann-like Domain"/>
    <property type="match status" value="1"/>
</dbReference>
<evidence type="ECO:0000313" key="2">
    <source>
        <dbReference type="EMBL" id="TFB74693.1"/>
    </source>
</evidence>
<sequence>MVADTICVCDAWTVVCEPFFQWVSQDSFADARPPYERLRTQLVADVEPYELMKPRLLYASHQGLCYFAHLMGYRLVRDAAVHPLNAAFLRAYMDEEGSPTLKPVPGIDLDAYKSELIARFSNPSVRDTVPRLCNESCDRIPKWLVPVIVDQLAAGRSMALSAAIVANWVRYAEGTDELGQPIDVADRLKYPVMQNAAGFAADRNSFLQDCDRFGDLVDEPTFARAYDRALELLHTVGARATLVELLA</sequence>
<evidence type="ECO:0000313" key="3">
    <source>
        <dbReference type="Proteomes" id="UP000298252"/>
    </source>
</evidence>
<keyword evidence="3" id="KW-1185">Reference proteome</keyword>
<dbReference type="InterPro" id="IPR013328">
    <property type="entry name" value="6PGD_dom2"/>
</dbReference>
<dbReference type="Pfam" id="PF08125">
    <property type="entry name" value="Mannitol_dh_C"/>
    <property type="match status" value="1"/>
</dbReference>
<dbReference type="PANTHER" id="PTHR43362:SF1">
    <property type="entry name" value="MANNITOL DEHYDROGENASE 2-RELATED"/>
    <property type="match status" value="1"/>
</dbReference>
<gene>
    <name evidence="2" type="ORF">E3O21_15180</name>
</gene>
<accession>A0ABY2HZF3</accession>
<protein>
    <recommendedName>
        <fullName evidence="1">Mannitol dehydrogenase C-terminal domain-containing protein</fullName>
    </recommendedName>
</protein>
<dbReference type="InterPro" id="IPR013118">
    <property type="entry name" value="Mannitol_DH_C"/>
</dbReference>
<dbReference type="EMBL" id="SOFD01000035">
    <property type="protein sequence ID" value="TFB74693.1"/>
    <property type="molecule type" value="Genomic_DNA"/>
</dbReference>
<dbReference type="InterPro" id="IPR008927">
    <property type="entry name" value="6-PGluconate_DH-like_C_sf"/>
</dbReference>
<evidence type="ECO:0000259" key="1">
    <source>
        <dbReference type="Pfam" id="PF08125"/>
    </source>
</evidence>
<name>A0ABY2HZF3_9MICO</name>